<accession>A0A7W7DVS1</accession>
<protein>
    <submittedName>
        <fullName evidence="2">Uncharacterized protein</fullName>
    </submittedName>
</protein>
<reference evidence="2 3" key="1">
    <citation type="submission" date="2020-08" db="EMBL/GenBank/DDBJ databases">
        <title>Sequencing the genomes of 1000 actinobacteria strains.</title>
        <authorList>
            <person name="Klenk H.-P."/>
        </authorList>
    </citation>
    <scope>NUCLEOTIDE SEQUENCE [LARGE SCALE GENOMIC DNA]</scope>
    <source>
        <strain evidence="2 3">DSM 40483</strain>
    </source>
</reference>
<dbReference type="GeneID" id="95799846"/>
<dbReference type="RefSeq" id="WP_313667665.1">
    <property type="nucleotide sequence ID" value="NZ_JACHMS010000001.1"/>
</dbReference>
<evidence type="ECO:0000256" key="1">
    <source>
        <dbReference type="SAM" id="Phobius"/>
    </source>
</evidence>
<name>A0A7W7DVS1_9ACTN</name>
<evidence type="ECO:0000313" key="2">
    <source>
        <dbReference type="EMBL" id="MBB4717715.1"/>
    </source>
</evidence>
<proteinExistence type="predicted"/>
<keyword evidence="1" id="KW-0472">Membrane</keyword>
<comment type="caution">
    <text evidence="2">The sequence shown here is derived from an EMBL/GenBank/DDBJ whole genome shotgun (WGS) entry which is preliminary data.</text>
</comment>
<gene>
    <name evidence="2" type="ORF">BJ965_007597</name>
</gene>
<keyword evidence="3" id="KW-1185">Reference proteome</keyword>
<feature type="transmembrane region" description="Helical" evidence="1">
    <location>
        <begin position="54"/>
        <end position="73"/>
    </location>
</feature>
<keyword evidence="1" id="KW-1133">Transmembrane helix</keyword>
<dbReference type="AlphaFoldDB" id="A0A7W7DVS1"/>
<dbReference type="Proteomes" id="UP000565089">
    <property type="component" value="Unassembled WGS sequence"/>
</dbReference>
<keyword evidence="1" id="KW-0812">Transmembrane</keyword>
<feature type="transmembrane region" description="Helical" evidence="1">
    <location>
        <begin position="20"/>
        <end position="42"/>
    </location>
</feature>
<dbReference type="EMBL" id="JACHMS010000001">
    <property type="protein sequence ID" value="MBB4717715.1"/>
    <property type="molecule type" value="Genomic_DNA"/>
</dbReference>
<organism evidence="2 3">
    <name type="scientific">Streptomyces luteogriseus</name>
    <dbReference type="NCBI Taxonomy" id="68233"/>
    <lineage>
        <taxon>Bacteria</taxon>
        <taxon>Bacillati</taxon>
        <taxon>Actinomycetota</taxon>
        <taxon>Actinomycetes</taxon>
        <taxon>Kitasatosporales</taxon>
        <taxon>Streptomycetaceae</taxon>
        <taxon>Streptomyces</taxon>
    </lineage>
</organism>
<sequence length="106" mass="10689">MEPDPEPDPVLPGRLPPEPLVAPPPLLFAVVPAGAFDAGTVVFRARGPGLADCFRFSLGFALGELLAVLVGLAEAEVSGAALPEPSPAPGVLSVLFATTRSDASSS</sequence>
<evidence type="ECO:0000313" key="3">
    <source>
        <dbReference type="Proteomes" id="UP000565089"/>
    </source>
</evidence>